<evidence type="ECO:0000256" key="1">
    <source>
        <dbReference type="SAM" id="Phobius"/>
    </source>
</evidence>
<dbReference type="RefSeq" id="WP_283425920.1">
    <property type="nucleotide sequence ID" value="NZ_FXTY01000003.1"/>
</dbReference>
<proteinExistence type="predicted"/>
<keyword evidence="1" id="KW-0472">Membrane</keyword>
<keyword evidence="1" id="KW-1133">Transmembrane helix</keyword>
<organism evidence="2 3">
    <name type="scientific">Shimia sagamensis</name>
    <dbReference type="NCBI Taxonomy" id="1566352"/>
    <lineage>
        <taxon>Bacteria</taxon>
        <taxon>Pseudomonadati</taxon>
        <taxon>Pseudomonadota</taxon>
        <taxon>Alphaproteobacteria</taxon>
        <taxon>Rhodobacterales</taxon>
        <taxon>Roseobacteraceae</taxon>
    </lineage>
</organism>
<dbReference type="Proteomes" id="UP001157961">
    <property type="component" value="Unassembled WGS sequence"/>
</dbReference>
<name>A0ABY1NXG8_9RHOB</name>
<keyword evidence="1" id="KW-0812">Transmembrane</keyword>
<reference evidence="2 3" key="1">
    <citation type="submission" date="2017-05" db="EMBL/GenBank/DDBJ databases">
        <authorList>
            <person name="Varghese N."/>
            <person name="Submissions S."/>
        </authorList>
    </citation>
    <scope>NUCLEOTIDE SEQUENCE [LARGE SCALE GENOMIC DNA]</scope>
    <source>
        <strain evidence="2 3">DSM 29734</strain>
    </source>
</reference>
<feature type="transmembrane region" description="Helical" evidence="1">
    <location>
        <begin position="37"/>
        <end position="57"/>
    </location>
</feature>
<sequence length="169" mass="17967">MTFIRPEARAAVAQWREALVGGAVLLLGLWWASGFGVMKWLGIGLVAVGAVLIVSGLQRGRFRIGKGGPGVVQVDEGEVAYFGPLNGGSVAIRSLSRLVLDGRSTPSVWALYQPGQAPLQIPVNAEGSDALFDAFASLEGIRTEHMLAKLKATPDQPVVIWAKSDPRLH</sequence>
<gene>
    <name evidence="2" type="ORF">SAMN06265373_103498</name>
</gene>
<accession>A0ABY1NXG8</accession>
<dbReference type="EMBL" id="FXTY01000003">
    <property type="protein sequence ID" value="SMP20221.1"/>
    <property type="molecule type" value="Genomic_DNA"/>
</dbReference>
<protein>
    <submittedName>
        <fullName evidence="2">Uncharacterized protein</fullName>
    </submittedName>
</protein>
<evidence type="ECO:0000313" key="3">
    <source>
        <dbReference type="Proteomes" id="UP001157961"/>
    </source>
</evidence>
<feature type="transmembrane region" description="Helical" evidence="1">
    <location>
        <begin position="12"/>
        <end position="31"/>
    </location>
</feature>
<comment type="caution">
    <text evidence="2">The sequence shown here is derived from an EMBL/GenBank/DDBJ whole genome shotgun (WGS) entry which is preliminary data.</text>
</comment>
<keyword evidence="3" id="KW-1185">Reference proteome</keyword>
<evidence type="ECO:0000313" key="2">
    <source>
        <dbReference type="EMBL" id="SMP20221.1"/>
    </source>
</evidence>